<evidence type="ECO:0000313" key="3">
    <source>
        <dbReference type="Proteomes" id="UP001595444"/>
    </source>
</evidence>
<dbReference type="EMBL" id="JBHRSL010000001">
    <property type="protein sequence ID" value="MFC3050411.1"/>
    <property type="molecule type" value="Genomic_DNA"/>
</dbReference>
<feature type="transmembrane region" description="Helical" evidence="1">
    <location>
        <begin position="112"/>
        <end position="138"/>
    </location>
</feature>
<dbReference type="InterPro" id="IPR047730">
    <property type="entry name" value="ABZJ_00895-like"/>
</dbReference>
<keyword evidence="1" id="KW-0472">Membrane</keyword>
<feature type="transmembrane region" description="Helical" evidence="1">
    <location>
        <begin position="21"/>
        <end position="41"/>
    </location>
</feature>
<organism evidence="2 3">
    <name type="scientific">Kordiimonas pumila</name>
    <dbReference type="NCBI Taxonomy" id="2161677"/>
    <lineage>
        <taxon>Bacteria</taxon>
        <taxon>Pseudomonadati</taxon>
        <taxon>Pseudomonadota</taxon>
        <taxon>Alphaproteobacteria</taxon>
        <taxon>Kordiimonadales</taxon>
        <taxon>Kordiimonadaceae</taxon>
        <taxon>Kordiimonas</taxon>
    </lineage>
</organism>
<dbReference type="Proteomes" id="UP001595444">
    <property type="component" value="Unassembled WGS sequence"/>
</dbReference>
<protein>
    <submittedName>
        <fullName evidence="2">ABZJ_00895 family protein</fullName>
    </submittedName>
</protein>
<accession>A0ABV7D0R9</accession>
<dbReference type="NCBIfam" id="NF038216">
    <property type="entry name" value="ABZJ_00895_fam"/>
    <property type="match status" value="1"/>
</dbReference>
<keyword evidence="1" id="KW-1133">Transmembrane helix</keyword>
<sequence>MIGEFTKAHGPEVGFIKRSMIVYIGVYTLATVVFIAAQIIFDFNMKYVDGIVTLYTAGFLSGSFAVKRVQRMLLKEERTQLIIGCLSLSCLLQLLVTYIVLNFHIVGDGKDIISMLGSLPVLLLVAVLSFLFLIYFLIISRAIALGAKAQFANIEKRNSSEKADV</sequence>
<dbReference type="RefSeq" id="WP_194214802.1">
    <property type="nucleotide sequence ID" value="NZ_CP061205.1"/>
</dbReference>
<keyword evidence="3" id="KW-1185">Reference proteome</keyword>
<reference evidence="3" key="1">
    <citation type="journal article" date="2019" name="Int. J. Syst. Evol. Microbiol.">
        <title>The Global Catalogue of Microorganisms (GCM) 10K type strain sequencing project: providing services to taxonomists for standard genome sequencing and annotation.</title>
        <authorList>
            <consortium name="The Broad Institute Genomics Platform"/>
            <consortium name="The Broad Institute Genome Sequencing Center for Infectious Disease"/>
            <person name="Wu L."/>
            <person name="Ma J."/>
        </authorList>
    </citation>
    <scope>NUCLEOTIDE SEQUENCE [LARGE SCALE GENOMIC DNA]</scope>
    <source>
        <strain evidence="3">KCTC 62164</strain>
    </source>
</reference>
<feature type="transmembrane region" description="Helical" evidence="1">
    <location>
        <begin position="81"/>
        <end position="106"/>
    </location>
</feature>
<evidence type="ECO:0000313" key="2">
    <source>
        <dbReference type="EMBL" id="MFC3050411.1"/>
    </source>
</evidence>
<comment type="caution">
    <text evidence="2">The sequence shown here is derived from an EMBL/GenBank/DDBJ whole genome shotgun (WGS) entry which is preliminary data.</text>
</comment>
<proteinExistence type="predicted"/>
<feature type="transmembrane region" description="Helical" evidence="1">
    <location>
        <begin position="47"/>
        <end position="69"/>
    </location>
</feature>
<evidence type="ECO:0000256" key="1">
    <source>
        <dbReference type="SAM" id="Phobius"/>
    </source>
</evidence>
<gene>
    <name evidence="2" type="ORF">ACFOKA_00685</name>
</gene>
<name>A0ABV7D0R9_9PROT</name>
<keyword evidence="1" id="KW-0812">Transmembrane</keyword>